<reference evidence="5" key="1">
    <citation type="journal article" date="2016" name="Nature">
        <title>The genome of the seagrass Zostera marina reveals angiosperm adaptation to the sea.</title>
        <authorList>
            <person name="Olsen J.L."/>
            <person name="Rouze P."/>
            <person name="Verhelst B."/>
            <person name="Lin Y.-C."/>
            <person name="Bayer T."/>
            <person name="Collen J."/>
            <person name="Dattolo E."/>
            <person name="De Paoli E."/>
            <person name="Dittami S."/>
            <person name="Maumus F."/>
            <person name="Michel G."/>
            <person name="Kersting A."/>
            <person name="Lauritano C."/>
            <person name="Lohaus R."/>
            <person name="Toepel M."/>
            <person name="Tonon T."/>
            <person name="Vanneste K."/>
            <person name="Amirebrahimi M."/>
            <person name="Brakel J."/>
            <person name="Bostroem C."/>
            <person name="Chovatia M."/>
            <person name="Grimwood J."/>
            <person name="Jenkins J.W."/>
            <person name="Jueterbock A."/>
            <person name="Mraz A."/>
            <person name="Stam W.T."/>
            <person name="Tice H."/>
            <person name="Bornberg-Bauer E."/>
            <person name="Green P.J."/>
            <person name="Pearson G.A."/>
            <person name="Procaccini G."/>
            <person name="Duarte C.M."/>
            <person name="Schmutz J."/>
            <person name="Reusch T.B.H."/>
            <person name="Van de Peer Y."/>
        </authorList>
    </citation>
    <scope>NUCLEOTIDE SEQUENCE [LARGE SCALE GENOMIC DNA]</scope>
    <source>
        <strain evidence="5">cv. Finnish</strain>
    </source>
</reference>
<keyword evidence="1 2" id="KW-0677">Repeat</keyword>
<dbReference type="CDD" id="cd04897">
    <property type="entry name" value="ACT_ACR_3"/>
    <property type="match status" value="1"/>
</dbReference>
<sequence>MLGYVSTGMNDEVAKLIRRMNPPRVEIDNESCSNATVITVDSVNKKGILLELVQVITDQKLVITKAYISSDCGWFMDVFNVTTSDGDKITDQVVIDLIKKSIETKACIFPSTNESDNEVCSNNDHTSIELTGTDRPGLLSEVCAVLGDLKCNVIGAKLWSHNTRTAAIIHITDLLTDLAIKDEERLNTIKELLSNVLKGSGFSRLGKMCLSNGGMHTERRLHQLMLNDRDYERDQDNCCSAVDDSDDLRPHVVLLDCFEKDYTVVILKCKNRPELIFDTICAITDMQYEVFHGTINAGNGEAYQEYYIRHVDGLPIGSEAERQRVILCIEAAIERRVSEGVELELKINDDHRVGLLSEITRVFRENGLAIEKADISTNDGETKGSFHVSYMTGGSAVNANTINSIREQIGQNKLRVKESPALNPPKPSVDTIRYLFTGFMKVLNFQNFSLVRSYS</sequence>
<evidence type="ECO:0000313" key="4">
    <source>
        <dbReference type="EMBL" id="KMZ67012.1"/>
    </source>
</evidence>
<comment type="caution">
    <text evidence="4">The sequence shown here is derived from an EMBL/GenBank/DDBJ whole genome shotgun (WGS) entry which is preliminary data.</text>
</comment>
<feature type="domain" description="ACT" evidence="3">
    <location>
        <begin position="37"/>
        <end position="122"/>
    </location>
</feature>
<dbReference type="InterPro" id="IPR040217">
    <property type="entry name" value="ACR1-12"/>
</dbReference>
<keyword evidence="4" id="KW-0808">Transferase</keyword>
<dbReference type="Pfam" id="PF01842">
    <property type="entry name" value="ACT"/>
    <property type="match status" value="1"/>
</dbReference>
<dbReference type="PANTHER" id="PTHR31096">
    <property type="entry name" value="ACT DOMAIN-CONTAINING PROTEIN ACR4-RELATED"/>
    <property type="match status" value="1"/>
</dbReference>
<keyword evidence="5" id="KW-1185">Reference proteome</keyword>
<dbReference type="EMBL" id="LFYR01000932">
    <property type="protein sequence ID" value="KMZ67012.1"/>
    <property type="molecule type" value="Genomic_DNA"/>
</dbReference>
<dbReference type="Gene3D" id="3.30.70.260">
    <property type="match status" value="1"/>
</dbReference>
<evidence type="ECO:0000259" key="3">
    <source>
        <dbReference type="PROSITE" id="PS51671"/>
    </source>
</evidence>
<dbReference type="GO" id="GO:0016597">
    <property type="term" value="F:amino acid binding"/>
    <property type="evidence" value="ECO:0007669"/>
    <property type="project" value="UniProtKB-UniRule"/>
</dbReference>
<dbReference type="SUPFAM" id="SSF55021">
    <property type="entry name" value="ACT-like"/>
    <property type="match status" value="3"/>
</dbReference>
<dbReference type="PANTHER" id="PTHR31096:SF55">
    <property type="entry name" value="ACT DOMAIN-CONTAINING PROTEIN ACR6"/>
    <property type="match status" value="1"/>
</dbReference>
<evidence type="ECO:0000256" key="1">
    <source>
        <dbReference type="ARBA" id="ARBA00022737"/>
    </source>
</evidence>
<dbReference type="OMA" id="HAVRCEA"/>
<gene>
    <name evidence="4" type="ORF">ZOSMA_27G00590</name>
</gene>
<name>A0A0K9PFI4_ZOSMR</name>
<dbReference type="AlphaFoldDB" id="A0A0K9PFI4"/>
<dbReference type="InterPro" id="IPR045865">
    <property type="entry name" value="ACT-like_dom_sf"/>
</dbReference>
<organism evidence="4 5">
    <name type="scientific">Zostera marina</name>
    <name type="common">Eelgrass</name>
    <dbReference type="NCBI Taxonomy" id="29655"/>
    <lineage>
        <taxon>Eukaryota</taxon>
        <taxon>Viridiplantae</taxon>
        <taxon>Streptophyta</taxon>
        <taxon>Embryophyta</taxon>
        <taxon>Tracheophyta</taxon>
        <taxon>Spermatophyta</taxon>
        <taxon>Magnoliopsida</taxon>
        <taxon>Liliopsida</taxon>
        <taxon>Zosteraceae</taxon>
        <taxon>Zostera</taxon>
    </lineage>
</organism>
<dbReference type="OrthoDB" id="2019938at2759"/>
<dbReference type="PROSITE" id="PS51671">
    <property type="entry name" value="ACT"/>
    <property type="match status" value="2"/>
</dbReference>
<accession>A0A0K9PFI4</accession>
<comment type="function">
    <text evidence="2">Binds amino acids.</text>
</comment>
<protein>
    <recommendedName>
        <fullName evidence="2">ACT domain-containing protein ACR</fullName>
    </recommendedName>
    <alternativeName>
        <fullName evidence="2">Protein ACT DOMAIN REPEATS</fullName>
    </alternativeName>
</protein>
<proteinExistence type="predicted"/>
<dbReference type="Proteomes" id="UP000036987">
    <property type="component" value="Unassembled WGS sequence"/>
</dbReference>
<evidence type="ECO:0000313" key="5">
    <source>
        <dbReference type="Proteomes" id="UP000036987"/>
    </source>
</evidence>
<keyword evidence="4" id="KW-0548">Nucleotidyltransferase</keyword>
<feature type="domain" description="ACT" evidence="3">
    <location>
        <begin position="127"/>
        <end position="204"/>
    </location>
</feature>
<dbReference type="GO" id="GO:0016779">
    <property type="term" value="F:nucleotidyltransferase activity"/>
    <property type="evidence" value="ECO:0007669"/>
    <property type="project" value="UniProtKB-KW"/>
</dbReference>
<evidence type="ECO:0000256" key="2">
    <source>
        <dbReference type="RuleBase" id="RU369043"/>
    </source>
</evidence>
<dbReference type="InterPro" id="IPR002912">
    <property type="entry name" value="ACT_dom"/>
</dbReference>